<accession>A0A6J4P1T4</accession>
<dbReference type="PANTHER" id="PTHR21089:SF1">
    <property type="entry name" value="BIFUNCTIONAL 3-DEHYDROQUINATE DEHYDRATASE_SHIKIMATE DEHYDROGENASE, CHLOROPLASTIC"/>
    <property type="match status" value="1"/>
</dbReference>
<name>A0A6J4P1T4_9RHOB</name>
<dbReference type="InterPro" id="IPR046346">
    <property type="entry name" value="Aminoacid_DH-like_N_sf"/>
</dbReference>
<dbReference type="InterPro" id="IPR013708">
    <property type="entry name" value="Shikimate_DH-bd_N"/>
</dbReference>
<dbReference type="EMBL" id="CADCUU010000165">
    <property type="protein sequence ID" value="CAA9404022.1"/>
    <property type="molecule type" value="Genomic_DNA"/>
</dbReference>
<dbReference type="GO" id="GO:0009423">
    <property type="term" value="P:chorismate biosynthetic process"/>
    <property type="evidence" value="ECO:0007669"/>
    <property type="project" value="TreeGrafter"/>
</dbReference>
<evidence type="ECO:0000313" key="6">
    <source>
        <dbReference type="EMBL" id="CAA9404022.1"/>
    </source>
</evidence>
<dbReference type="SUPFAM" id="SSF51735">
    <property type="entry name" value="NAD(P)-binding Rossmann-fold domains"/>
    <property type="match status" value="1"/>
</dbReference>
<organism evidence="6">
    <name type="scientific">uncultured Rubellimicrobium sp</name>
    <dbReference type="NCBI Taxonomy" id="543078"/>
    <lineage>
        <taxon>Bacteria</taxon>
        <taxon>Pseudomonadati</taxon>
        <taxon>Pseudomonadota</taxon>
        <taxon>Alphaproteobacteria</taxon>
        <taxon>Rhodobacterales</taxon>
        <taxon>Roseobacteraceae</taxon>
        <taxon>Rubellimicrobium</taxon>
        <taxon>environmental samples</taxon>
    </lineage>
</organism>
<dbReference type="Gene3D" id="3.40.50.720">
    <property type="entry name" value="NAD(P)-binding Rossmann-like Domain"/>
    <property type="match status" value="1"/>
</dbReference>
<dbReference type="GO" id="GO:0009073">
    <property type="term" value="P:aromatic amino acid family biosynthetic process"/>
    <property type="evidence" value="ECO:0007669"/>
    <property type="project" value="UniProtKB-KW"/>
</dbReference>
<gene>
    <name evidence="6" type="ORF">AVDCRST_MAG15-1185</name>
</gene>
<protein>
    <submittedName>
        <fullName evidence="6">Quinate/shikimate 5-dehydrogenase I delta</fullName>
        <ecNumber evidence="6">1.1.1.25</ecNumber>
    </submittedName>
</protein>
<dbReference type="PANTHER" id="PTHR21089">
    <property type="entry name" value="SHIKIMATE DEHYDROGENASE"/>
    <property type="match status" value="1"/>
</dbReference>
<dbReference type="GO" id="GO:0004764">
    <property type="term" value="F:shikimate 3-dehydrogenase (NADP+) activity"/>
    <property type="evidence" value="ECO:0007669"/>
    <property type="project" value="UniProtKB-EC"/>
</dbReference>
<dbReference type="Pfam" id="PF08501">
    <property type="entry name" value="Shikimate_dh_N"/>
    <property type="match status" value="1"/>
</dbReference>
<dbReference type="InterPro" id="IPR041121">
    <property type="entry name" value="SDH_C"/>
</dbReference>
<feature type="domain" description="SDH C-terminal" evidence="5">
    <location>
        <begin position="256"/>
        <end position="285"/>
    </location>
</feature>
<dbReference type="InterPro" id="IPR036291">
    <property type="entry name" value="NAD(P)-bd_dom_sf"/>
</dbReference>
<dbReference type="CDD" id="cd01065">
    <property type="entry name" value="NAD_bind_Shikimate_DH"/>
    <property type="match status" value="1"/>
</dbReference>
<dbReference type="Pfam" id="PF18317">
    <property type="entry name" value="SDH_C"/>
    <property type="match status" value="1"/>
</dbReference>
<dbReference type="InterPro" id="IPR022893">
    <property type="entry name" value="Shikimate_DH_fam"/>
</dbReference>
<keyword evidence="3" id="KW-0057">Aromatic amino acid biosynthesis</keyword>
<sequence>MNGTARLPVTSADAAEVRLGLIGDNIGPSRSPALHRLAGELTGFRVSYDLLVPPQLGLSFDAVLSAAHREGLRGVNVTLPYKERVLGQVRVKDPAVARIGAVNTVRFSEGEAVGFNTDYSGFIAAFRAAFGSQSPGRTVVIGTGGVGKAIAFGLIALGAPRIVLVDKDKLKAEALAHSLVEAAEGRSEVDVAGLDALSSAEGVVNGTPLGMVGYPGSPVPDGAFPPAAWAFDAVYTPTDTPFRAQARAAGARFLSGWELFFHQGVDAFEIFTGRRPDLAALRAALGDAPPTEG</sequence>
<keyword evidence="2 6" id="KW-0560">Oxidoreductase</keyword>
<reference evidence="6" key="1">
    <citation type="submission" date="2020-02" db="EMBL/GenBank/DDBJ databases">
        <authorList>
            <person name="Meier V. D."/>
        </authorList>
    </citation>
    <scope>NUCLEOTIDE SEQUENCE</scope>
    <source>
        <strain evidence="6">AVDCRST_MAG15</strain>
    </source>
</reference>
<comment type="pathway">
    <text evidence="1">Metabolic intermediate biosynthesis; chorismate biosynthesis; chorismate from D-erythrose 4-phosphate and phosphoenolpyruvate: step 4/7.</text>
</comment>
<evidence type="ECO:0000259" key="4">
    <source>
        <dbReference type="Pfam" id="PF08501"/>
    </source>
</evidence>
<dbReference type="GO" id="GO:0005829">
    <property type="term" value="C:cytosol"/>
    <property type="evidence" value="ECO:0007669"/>
    <property type="project" value="TreeGrafter"/>
</dbReference>
<evidence type="ECO:0000256" key="3">
    <source>
        <dbReference type="ARBA" id="ARBA00023141"/>
    </source>
</evidence>
<dbReference type="Gene3D" id="3.40.50.10860">
    <property type="entry name" value="Leucine Dehydrogenase, chain A, domain 1"/>
    <property type="match status" value="1"/>
</dbReference>
<dbReference type="GO" id="GO:0019632">
    <property type="term" value="P:shikimate metabolic process"/>
    <property type="evidence" value="ECO:0007669"/>
    <property type="project" value="TreeGrafter"/>
</dbReference>
<dbReference type="SUPFAM" id="SSF53223">
    <property type="entry name" value="Aminoacid dehydrogenase-like, N-terminal domain"/>
    <property type="match status" value="1"/>
</dbReference>
<dbReference type="AlphaFoldDB" id="A0A6J4P1T4"/>
<dbReference type="GO" id="GO:0050661">
    <property type="term" value="F:NADP binding"/>
    <property type="evidence" value="ECO:0007669"/>
    <property type="project" value="TreeGrafter"/>
</dbReference>
<feature type="domain" description="Shikimate dehydrogenase substrate binding N-terminal" evidence="4">
    <location>
        <begin position="21"/>
        <end position="105"/>
    </location>
</feature>
<evidence type="ECO:0000256" key="1">
    <source>
        <dbReference type="ARBA" id="ARBA00004871"/>
    </source>
</evidence>
<dbReference type="EC" id="1.1.1.25" evidence="6"/>
<evidence type="ECO:0000259" key="5">
    <source>
        <dbReference type="Pfam" id="PF18317"/>
    </source>
</evidence>
<keyword evidence="3" id="KW-0028">Amino-acid biosynthesis</keyword>
<evidence type="ECO:0000256" key="2">
    <source>
        <dbReference type="ARBA" id="ARBA00023002"/>
    </source>
</evidence>
<proteinExistence type="predicted"/>